<feature type="non-terminal residue" evidence="1">
    <location>
        <position position="26"/>
    </location>
</feature>
<evidence type="ECO:0000313" key="1">
    <source>
        <dbReference type="EMBL" id="KAF0724875.1"/>
    </source>
</evidence>
<proteinExistence type="predicted"/>
<dbReference type="AlphaFoldDB" id="A0A6G0WEP1"/>
<dbReference type="EMBL" id="VUJU01008859">
    <property type="protein sequence ID" value="KAF0724875.1"/>
    <property type="molecule type" value="Genomic_DNA"/>
</dbReference>
<name>A0A6G0WEP1_APHCR</name>
<keyword evidence="2" id="KW-1185">Reference proteome</keyword>
<accession>A0A6G0WEP1</accession>
<gene>
    <name evidence="1" type="ORF">FWK35_00037992</name>
</gene>
<evidence type="ECO:0000313" key="2">
    <source>
        <dbReference type="Proteomes" id="UP000478052"/>
    </source>
</evidence>
<sequence>MDEIKCESNDIISLHTKNDSERRWFI</sequence>
<organism evidence="1 2">
    <name type="scientific">Aphis craccivora</name>
    <name type="common">Cowpea aphid</name>
    <dbReference type="NCBI Taxonomy" id="307492"/>
    <lineage>
        <taxon>Eukaryota</taxon>
        <taxon>Metazoa</taxon>
        <taxon>Ecdysozoa</taxon>
        <taxon>Arthropoda</taxon>
        <taxon>Hexapoda</taxon>
        <taxon>Insecta</taxon>
        <taxon>Pterygota</taxon>
        <taxon>Neoptera</taxon>
        <taxon>Paraneoptera</taxon>
        <taxon>Hemiptera</taxon>
        <taxon>Sternorrhyncha</taxon>
        <taxon>Aphidomorpha</taxon>
        <taxon>Aphidoidea</taxon>
        <taxon>Aphididae</taxon>
        <taxon>Aphidini</taxon>
        <taxon>Aphis</taxon>
        <taxon>Aphis</taxon>
    </lineage>
</organism>
<dbReference type="Proteomes" id="UP000478052">
    <property type="component" value="Unassembled WGS sequence"/>
</dbReference>
<protein>
    <submittedName>
        <fullName evidence="1">Uncharacterized protein</fullName>
    </submittedName>
</protein>
<comment type="caution">
    <text evidence="1">The sequence shown here is derived from an EMBL/GenBank/DDBJ whole genome shotgun (WGS) entry which is preliminary data.</text>
</comment>
<reference evidence="1 2" key="1">
    <citation type="submission" date="2019-08" db="EMBL/GenBank/DDBJ databases">
        <title>Whole genome of Aphis craccivora.</title>
        <authorList>
            <person name="Voronova N.V."/>
            <person name="Shulinski R.S."/>
            <person name="Bandarenka Y.V."/>
            <person name="Zhorov D.G."/>
            <person name="Warner D."/>
        </authorList>
    </citation>
    <scope>NUCLEOTIDE SEQUENCE [LARGE SCALE GENOMIC DNA]</scope>
    <source>
        <strain evidence="1">180601</strain>
        <tissue evidence="1">Whole Body</tissue>
    </source>
</reference>